<dbReference type="InterPro" id="IPR052349">
    <property type="entry name" value="Metallo-hydrolase_Enzymes"/>
</dbReference>
<dbReference type="CDD" id="cd01293">
    <property type="entry name" value="Bact_CD"/>
    <property type="match status" value="1"/>
</dbReference>
<dbReference type="InterPro" id="IPR013108">
    <property type="entry name" value="Amidohydro_3"/>
</dbReference>
<accession>A0A3S9B0Z7</accession>
<dbReference type="KEGG" id="abaw:D5400_04535"/>
<dbReference type="NCBIfam" id="NF005759">
    <property type="entry name" value="PRK07583.1"/>
    <property type="match status" value="1"/>
</dbReference>
<evidence type="ECO:0000313" key="3">
    <source>
        <dbReference type="Proteomes" id="UP000268192"/>
    </source>
</evidence>
<dbReference type="EC" id="3.5.4.1" evidence="2"/>
<dbReference type="Pfam" id="PF07969">
    <property type="entry name" value="Amidohydro_3"/>
    <property type="match status" value="1"/>
</dbReference>
<dbReference type="Gene3D" id="2.30.40.10">
    <property type="entry name" value="Urease, subunit C, domain 1"/>
    <property type="match status" value="1"/>
</dbReference>
<dbReference type="PANTHER" id="PTHR32027:SF0">
    <property type="entry name" value="CYTOSINE DEAMINASE"/>
    <property type="match status" value="1"/>
</dbReference>
<keyword evidence="2" id="KW-0378">Hydrolase</keyword>
<dbReference type="SUPFAM" id="SSF51556">
    <property type="entry name" value="Metallo-dependent hydrolases"/>
    <property type="match status" value="1"/>
</dbReference>
<dbReference type="SUPFAM" id="SSF51338">
    <property type="entry name" value="Composite domain of metallo-dependent hydrolases"/>
    <property type="match status" value="1"/>
</dbReference>
<proteinExistence type="predicted"/>
<evidence type="ECO:0000313" key="2">
    <source>
        <dbReference type="EMBL" id="AZN70636.1"/>
    </source>
</evidence>
<name>A0A3S9B0Z7_9HYPH</name>
<reference evidence="2 3" key="1">
    <citation type="submission" date="2018-09" db="EMBL/GenBank/DDBJ databases">
        <title>Marinorhizobium profundi gen. nov., sp. nov., isolated from a deep-sea sediment sample from the New Britain Trench and proposal of Marinorhizobiaceae fam. nov. in the order Rhizobiales of the class Alphaproteobacteria.</title>
        <authorList>
            <person name="Cao J."/>
        </authorList>
    </citation>
    <scope>NUCLEOTIDE SEQUENCE [LARGE SCALE GENOMIC DNA]</scope>
    <source>
        <strain evidence="2 3">WS11</strain>
    </source>
</reference>
<dbReference type="GO" id="GO:0004131">
    <property type="term" value="F:cytosine deaminase activity"/>
    <property type="evidence" value="ECO:0007669"/>
    <property type="project" value="UniProtKB-EC"/>
</dbReference>
<gene>
    <name evidence="2" type="ORF">D5400_04535</name>
</gene>
<dbReference type="Proteomes" id="UP000268192">
    <property type="component" value="Chromosome"/>
</dbReference>
<sequence>MTATTATGASRLVLRNARLPDALAGKPTSGAVPRVDITIAGGLVTAIEPSPKDGADGLNEAGAEIHDMRDGLVLPAFVDIHTHLDKGHIWPRKPNPDGTWMNALLSVAEDRERHWSASDVERRMEFSLAAAYAHGTAAIRTHLDSAPPQHGITWDVFEKVRERWADRIELQGVSLLGPDHLLDKAIVTEVARRTKAGKGVMGGAIADHPETRQAMRNVVEAAGEAGLDLDIHCDETGSPDASALYWLADAVIELGYTGRVAAGHCCALAVQDETTFNKTVERVAKAGVAVISLPMCNMYLQDRGESGGRKTPRWRGVAPLRELAEAGVPVAIASDNTRDPFYAYGDLDGIEVLREGARILHFDHPADEAWAWTQSMGAWPARFAGMATRAEVVVGAPADLVLLSARSWSEMMARPQSDRKIMRAGRIIDAKLPDYRDLDDLMGDTSWT</sequence>
<organism evidence="2 3">
    <name type="scientific">Georhizobium profundi</name>
    <dbReference type="NCBI Taxonomy" id="2341112"/>
    <lineage>
        <taxon>Bacteria</taxon>
        <taxon>Pseudomonadati</taxon>
        <taxon>Pseudomonadota</taxon>
        <taxon>Alphaproteobacteria</taxon>
        <taxon>Hyphomicrobiales</taxon>
        <taxon>Rhizobiaceae</taxon>
        <taxon>Georhizobium</taxon>
    </lineage>
</organism>
<dbReference type="EMBL" id="CP032509">
    <property type="protein sequence ID" value="AZN70636.1"/>
    <property type="molecule type" value="Genomic_DNA"/>
</dbReference>
<protein>
    <submittedName>
        <fullName evidence="2">Cytosine deaminase</fullName>
        <ecNumber evidence="2">3.5.4.1</ecNumber>
    </submittedName>
</protein>
<feature type="domain" description="Amidohydrolase 3" evidence="1">
    <location>
        <begin position="192"/>
        <end position="419"/>
    </location>
</feature>
<dbReference type="GO" id="GO:0035888">
    <property type="term" value="F:isoguanine deaminase activity"/>
    <property type="evidence" value="ECO:0007669"/>
    <property type="project" value="TreeGrafter"/>
</dbReference>
<keyword evidence="3" id="KW-1185">Reference proteome</keyword>
<dbReference type="GO" id="GO:0006209">
    <property type="term" value="P:cytosine catabolic process"/>
    <property type="evidence" value="ECO:0007669"/>
    <property type="project" value="TreeGrafter"/>
</dbReference>
<dbReference type="PANTHER" id="PTHR32027">
    <property type="entry name" value="CYTOSINE DEAMINASE"/>
    <property type="match status" value="1"/>
</dbReference>
<evidence type="ECO:0000259" key="1">
    <source>
        <dbReference type="Pfam" id="PF07969"/>
    </source>
</evidence>
<dbReference type="AlphaFoldDB" id="A0A3S9B0Z7"/>
<dbReference type="InterPro" id="IPR032466">
    <property type="entry name" value="Metal_Hydrolase"/>
</dbReference>
<dbReference type="Gene3D" id="3.20.20.140">
    <property type="entry name" value="Metal-dependent hydrolases"/>
    <property type="match status" value="1"/>
</dbReference>
<dbReference type="OrthoDB" id="9815027at2"/>
<dbReference type="InterPro" id="IPR011059">
    <property type="entry name" value="Metal-dep_hydrolase_composite"/>
</dbReference>
<dbReference type="RefSeq" id="WP_126008076.1">
    <property type="nucleotide sequence ID" value="NZ_CP032509.1"/>
</dbReference>